<evidence type="ECO:0000313" key="6">
    <source>
        <dbReference type="EMBL" id="NGX96473.1"/>
    </source>
</evidence>
<name>A0A7C9VNG8_9BRAD</name>
<sequence length="277" mass="28730">PEAVRGRVIGNIMSGLTIGILITRPIASLGAEAFGWRGVYGMATAATAAIAFTLYWALPQRHPANGVSYGKIIASLWYLLMSERVLRQRAALQALCMGTFGLFWTAIALRLAAEPFDLSSKGIAAFTLAGAAGAIISPIAGRAGDRGLTRPATLVAHLSILTGLTLAGVAGAGWFGFDPVTHPTLALAGLIIAAVLLDLGVFADQTLGRRAVNMLCPEARGRLNGLYTGLFFIGSAVGSGLVGVAWSHSGWTGVCVAGITFGAVAFFLALINSNQRF</sequence>
<dbReference type="PANTHER" id="PTHR42910">
    <property type="entry name" value="TRANSPORTER SCO4007-RELATED"/>
    <property type="match status" value="1"/>
</dbReference>
<evidence type="ECO:0000313" key="7">
    <source>
        <dbReference type="Proteomes" id="UP000480266"/>
    </source>
</evidence>
<dbReference type="InterPro" id="IPR036259">
    <property type="entry name" value="MFS_trans_sf"/>
</dbReference>
<feature type="transmembrane region" description="Helical" evidence="4">
    <location>
        <begin position="153"/>
        <end position="177"/>
    </location>
</feature>
<dbReference type="SUPFAM" id="SSF103473">
    <property type="entry name" value="MFS general substrate transporter"/>
    <property type="match status" value="1"/>
</dbReference>
<dbReference type="Gene3D" id="1.20.1250.20">
    <property type="entry name" value="MFS general substrate transporter like domains"/>
    <property type="match status" value="1"/>
</dbReference>
<dbReference type="PANTHER" id="PTHR42910:SF1">
    <property type="entry name" value="MAJOR FACILITATOR SUPERFAMILY (MFS) PROFILE DOMAIN-CONTAINING PROTEIN"/>
    <property type="match status" value="1"/>
</dbReference>
<keyword evidence="2 4" id="KW-1133">Transmembrane helix</keyword>
<evidence type="ECO:0000256" key="2">
    <source>
        <dbReference type="ARBA" id="ARBA00022989"/>
    </source>
</evidence>
<dbReference type="PROSITE" id="PS50850">
    <property type="entry name" value="MFS"/>
    <property type="match status" value="1"/>
</dbReference>
<evidence type="ECO:0000256" key="3">
    <source>
        <dbReference type="ARBA" id="ARBA00023136"/>
    </source>
</evidence>
<evidence type="ECO:0000256" key="4">
    <source>
        <dbReference type="SAM" id="Phobius"/>
    </source>
</evidence>
<keyword evidence="3 4" id="KW-0472">Membrane</keyword>
<evidence type="ECO:0000256" key="1">
    <source>
        <dbReference type="ARBA" id="ARBA00022692"/>
    </source>
</evidence>
<dbReference type="AlphaFoldDB" id="A0A7C9VNG8"/>
<accession>A0A7C9VNG8</accession>
<feature type="domain" description="Major facilitator superfamily (MFS) profile" evidence="5">
    <location>
        <begin position="1"/>
        <end position="275"/>
    </location>
</feature>
<feature type="transmembrane region" description="Helical" evidence="4">
    <location>
        <begin position="251"/>
        <end position="271"/>
    </location>
</feature>
<evidence type="ECO:0000259" key="5">
    <source>
        <dbReference type="PROSITE" id="PS50850"/>
    </source>
</evidence>
<dbReference type="EMBL" id="JAAMRR010000768">
    <property type="protein sequence ID" value="NGX96473.1"/>
    <property type="molecule type" value="Genomic_DNA"/>
</dbReference>
<dbReference type="InterPro" id="IPR020846">
    <property type="entry name" value="MFS_dom"/>
</dbReference>
<reference evidence="6" key="1">
    <citation type="submission" date="2020-02" db="EMBL/GenBank/DDBJ databases">
        <title>Draft genome sequence of Candidatus Afipia apatlaquensis IBT-C3, a potential strain for decolorization of textile dyes.</title>
        <authorList>
            <person name="Sanchez-Reyes A."/>
            <person name="Breton-Deval L."/>
            <person name="Mangelson H."/>
            <person name="Sanchez-Flores A."/>
        </authorList>
    </citation>
    <scope>NUCLEOTIDE SEQUENCE [LARGE SCALE GENOMIC DNA]</scope>
    <source>
        <strain evidence="6">IBT-C3</strain>
    </source>
</reference>
<gene>
    <name evidence="6" type="ORF">G4V63_14995</name>
</gene>
<dbReference type="GO" id="GO:0022857">
    <property type="term" value="F:transmembrane transporter activity"/>
    <property type="evidence" value="ECO:0007669"/>
    <property type="project" value="InterPro"/>
</dbReference>
<feature type="transmembrane region" description="Helical" evidence="4">
    <location>
        <begin position="183"/>
        <end position="203"/>
    </location>
</feature>
<organism evidence="6 7">
    <name type="scientific">Candidatus Afipia apatlaquensis</name>
    <dbReference type="NCBI Taxonomy" id="2712852"/>
    <lineage>
        <taxon>Bacteria</taxon>
        <taxon>Pseudomonadati</taxon>
        <taxon>Pseudomonadota</taxon>
        <taxon>Alphaproteobacteria</taxon>
        <taxon>Hyphomicrobiales</taxon>
        <taxon>Nitrobacteraceae</taxon>
        <taxon>Afipia</taxon>
    </lineage>
</organism>
<proteinExistence type="predicted"/>
<comment type="caution">
    <text evidence="6">The sequence shown here is derived from an EMBL/GenBank/DDBJ whole genome shotgun (WGS) entry which is preliminary data.</text>
</comment>
<dbReference type="Proteomes" id="UP000480266">
    <property type="component" value="Unassembled WGS sequence"/>
</dbReference>
<feature type="transmembrane region" description="Helical" evidence="4">
    <location>
        <begin position="39"/>
        <end position="58"/>
    </location>
</feature>
<dbReference type="InterPro" id="IPR011701">
    <property type="entry name" value="MFS"/>
</dbReference>
<dbReference type="Pfam" id="PF07690">
    <property type="entry name" value="MFS_1"/>
    <property type="match status" value="1"/>
</dbReference>
<feature type="non-terminal residue" evidence="6">
    <location>
        <position position="1"/>
    </location>
</feature>
<feature type="transmembrane region" description="Helical" evidence="4">
    <location>
        <begin position="123"/>
        <end position="141"/>
    </location>
</feature>
<keyword evidence="1 4" id="KW-0812">Transmembrane</keyword>
<protein>
    <submittedName>
        <fullName evidence="6">MFS transporter</fullName>
    </submittedName>
</protein>
<feature type="transmembrane region" description="Helical" evidence="4">
    <location>
        <begin position="6"/>
        <end position="27"/>
    </location>
</feature>
<keyword evidence="7" id="KW-1185">Reference proteome</keyword>
<feature type="transmembrane region" description="Helical" evidence="4">
    <location>
        <begin position="224"/>
        <end position="245"/>
    </location>
</feature>
<feature type="transmembrane region" description="Helical" evidence="4">
    <location>
        <begin position="92"/>
        <end position="111"/>
    </location>
</feature>